<dbReference type="InterPro" id="IPR015421">
    <property type="entry name" value="PyrdxlP-dep_Trfase_major"/>
</dbReference>
<dbReference type="InterPro" id="IPR000653">
    <property type="entry name" value="DegT/StrS_aminotransferase"/>
</dbReference>
<reference evidence="4 5" key="1">
    <citation type="submission" date="2016-10" db="EMBL/GenBank/DDBJ databases">
        <authorList>
            <person name="de Groot N.N."/>
        </authorList>
    </citation>
    <scope>NUCLEOTIDE SEQUENCE [LARGE SCALE GENOMIC DNA]</scope>
    <source>
        <strain evidence="4 5">SLAS-1</strain>
    </source>
</reference>
<dbReference type="GO" id="GO:0008483">
    <property type="term" value="F:transaminase activity"/>
    <property type="evidence" value="ECO:0007669"/>
    <property type="project" value="TreeGrafter"/>
</dbReference>
<evidence type="ECO:0000313" key="4">
    <source>
        <dbReference type="EMBL" id="SDL66516.1"/>
    </source>
</evidence>
<dbReference type="AlphaFoldDB" id="A0A1G9LX56"/>
<protein>
    <submittedName>
        <fullName evidence="4">Perosamine synthetase</fullName>
    </submittedName>
</protein>
<organism evidence="4 5">
    <name type="scientific">Halarsenatibacter silvermanii</name>
    <dbReference type="NCBI Taxonomy" id="321763"/>
    <lineage>
        <taxon>Bacteria</taxon>
        <taxon>Bacillati</taxon>
        <taxon>Bacillota</taxon>
        <taxon>Clostridia</taxon>
        <taxon>Halanaerobiales</taxon>
        <taxon>Halarsenatibacteraceae</taxon>
        <taxon>Halarsenatibacter</taxon>
    </lineage>
</organism>
<proteinExistence type="inferred from homology"/>
<evidence type="ECO:0000256" key="1">
    <source>
        <dbReference type="PIRSR" id="PIRSR000390-1"/>
    </source>
</evidence>
<accession>A0A1G9LX56</accession>
<dbReference type="CDD" id="cd00616">
    <property type="entry name" value="AHBA_syn"/>
    <property type="match status" value="1"/>
</dbReference>
<name>A0A1G9LX56_9FIRM</name>
<dbReference type="SUPFAM" id="SSF53383">
    <property type="entry name" value="PLP-dependent transferases"/>
    <property type="match status" value="1"/>
</dbReference>
<feature type="modified residue" description="N6-(pyridoxal phosphate)lysine" evidence="2">
    <location>
        <position position="182"/>
    </location>
</feature>
<gene>
    <name evidence="4" type="ORF">SAMN04488692_10738</name>
</gene>
<dbReference type="GO" id="GO:0030170">
    <property type="term" value="F:pyridoxal phosphate binding"/>
    <property type="evidence" value="ECO:0007669"/>
    <property type="project" value="TreeGrafter"/>
</dbReference>
<dbReference type="Proteomes" id="UP000199476">
    <property type="component" value="Unassembled WGS sequence"/>
</dbReference>
<feature type="active site" description="Proton acceptor" evidence="1">
    <location>
        <position position="182"/>
    </location>
</feature>
<dbReference type="RefSeq" id="WP_089759327.1">
    <property type="nucleotide sequence ID" value="NZ_FNGO01000007.1"/>
</dbReference>
<dbReference type="GO" id="GO:0000271">
    <property type="term" value="P:polysaccharide biosynthetic process"/>
    <property type="evidence" value="ECO:0007669"/>
    <property type="project" value="TreeGrafter"/>
</dbReference>
<keyword evidence="5" id="KW-1185">Reference proteome</keyword>
<dbReference type="Gene3D" id="3.90.1150.10">
    <property type="entry name" value="Aspartate Aminotransferase, domain 1"/>
    <property type="match status" value="1"/>
</dbReference>
<dbReference type="InterPro" id="IPR015422">
    <property type="entry name" value="PyrdxlP-dep_Trfase_small"/>
</dbReference>
<evidence type="ECO:0000256" key="2">
    <source>
        <dbReference type="PIRSR" id="PIRSR000390-2"/>
    </source>
</evidence>
<dbReference type="STRING" id="321763.SAMN04488692_10738"/>
<dbReference type="PANTHER" id="PTHR30244:SF34">
    <property type="entry name" value="DTDP-4-AMINO-4,6-DIDEOXYGALACTOSE TRANSAMINASE"/>
    <property type="match status" value="1"/>
</dbReference>
<comment type="similarity">
    <text evidence="3">Belongs to the DegT/DnrJ/EryC1 family.</text>
</comment>
<dbReference type="PIRSF" id="PIRSF000390">
    <property type="entry name" value="PLP_StrS"/>
    <property type="match status" value="1"/>
</dbReference>
<dbReference type="Pfam" id="PF01041">
    <property type="entry name" value="DegT_DnrJ_EryC1"/>
    <property type="match status" value="1"/>
</dbReference>
<evidence type="ECO:0000256" key="3">
    <source>
        <dbReference type="RuleBase" id="RU004508"/>
    </source>
</evidence>
<dbReference type="Gene3D" id="3.40.640.10">
    <property type="entry name" value="Type I PLP-dependent aspartate aminotransferase-like (Major domain)"/>
    <property type="match status" value="1"/>
</dbReference>
<dbReference type="InterPro" id="IPR015424">
    <property type="entry name" value="PyrdxlP-dep_Trfase"/>
</dbReference>
<dbReference type="OrthoDB" id="9810913at2"/>
<keyword evidence="2 3" id="KW-0663">Pyridoxal phosphate</keyword>
<dbReference type="PANTHER" id="PTHR30244">
    <property type="entry name" value="TRANSAMINASE"/>
    <property type="match status" value="1"/>
</dbReference>
<evidence type="ECO:0000313" key="5">
    <source>
        <dbReference type="Proteomes" id="UP000199476"/>
    </source>
</evidence>
<sequence>MIPIASPRLDEAEQEQVLEVIKSGMLAAGEQVENFQEEFADYIGTVHAIAAANGTCALDLAVKSSDLSQGDKVITTPFTFIASANALLYNDLEPVFVDIDPETFNIDPECIKEALDNDPGIAGIMVVHLFGLPADMPRIMEIASEYDLTVIEDAAQAHGAAIDGKKVGCFGDAGIFSFYPTKNMTTGEGGMLVTSDDKIAENARLYANHGRSDHYHHEVLGYNYRMTDLSAAIGREQLNKLPEFNQVRRRNALFLNHRLQDLDWLKVPTAGENFYHVYHQYTVRVPAEKRESIINYLENNEIGCGIYYPEPVYNQPVYKKRGYEEVSLPETEGAVQEVLSLPVHPGVEDEDLEVIASALLSYES</sequence>
<dbReference type="EMBL" id="FNGO01000007">
    <property type="protein sequence ID" value="SDL66516.1"/>
    <property type="molecule type" value="Genomic_DNA"/>
</dbReference>